<dbReference type="AlphaFoldDB" id="A0A0L0WCW7"/>
<organism evidence="2 3">
    <name type="scientific">Gottschalkia purinilytica</name>
    <name type="common">Clostridium purinilyticum</name>
    <dbReference type="NCBI Taxonomy" id="1503"/>
    <lineage>
        <taxon>Bacteria</taxon>
        <taxon>Bacillati</taxon>
        <taxon>Bacillota</taxon>
        <taxon>Tissierellia</taxon>
        <taxon>Tissierellales</taxon>
        <taxon>Gottschalkiaceae</taxon>
        <taxon>Gottschalkia</taxon>
    </lineage>
</organism>
<dbReference type="GO" id="GO:0008168">
    <property type="term" value="F:methyltransferase activity"/>
    <property type="evidence" value="ECO:0007669"/>
    <property type="project" value="UniProtKB-KW"/>
</dbReference>
<keyword evidence="3" id="KW-1185">Reference proteome</keyword>
<gene>
    <name evidence="2" type="ORF">CLPU_3c00330</name>
</gene>
<dbReference type="GO" id="GO:0032259">
    <property type="term" value="P:methylation"/>
    <property type="evidence" value="ECO:0007669"/>
    <property type="project" value="UniProtKB-KW"/>
</dbReference>
<keyword evidence="2" id="KW-0808">Transferase</keyword>
<name>A0A0L0WCW7_GOTPU</name>
<dbReference type="STRING" id="1503.CLPU_3c00330"/>
<reference evidence="3" key="1">
    <citation type="submission" date="2015-07" db="EMBL/GenBank/DDBJ databases">
        <title>Draft genome sequence of the purine-degrading Gottschalkia purinilyticum DSM 1384 (formerly Clostridium purinilyticum).</title>
        <authorList>
            <person name="Poehlein A."/>
            <person name="Schiel-Bengelsdorf B."/>
            <person name="Bengelsdorf F.R."/>
            <person name="Daniel R."/>
            <person name="Duerre P."/>
        </authorList>
    </citation>
    <scope>NUCLEOTIDE SEQUENCE [LARGE SCALE GENOMIC DNA]</scope>
    <source>
        <strain evidence="3">DSM 1384</strain>
    </source>
</reference>
<keyword evidence="2" id="KW-0489">Methyltransferase</keyword>
<proteinExistence type="predicted"/>
<accession>A0A0L0WCW7</accession>
<evidence type="ECO:0000259" key="1">
    <source>
        <dbReference type="Pfam" id="PF13847"/>
    </source>
</evidence>
<dbReference type="SUPFAM" id="SSF53335">
    <property type="entry name" value="S-adenosyl-L-methionine-dependent methyltransferases"/>
    <property type="match status" value="1"/>
</dbReference>
<dbReference type="InterPro" id="IPR029063">
    <property type="entry name" value="SAM-dependent_MTases_sf"/>
</dbReference>
<protein>
    <submittedName>
        <fullName evidence="2">Methylase involved in ubiquinone/menaquinone biosynthesis</fullName>
    </submittedName>
</protein>
<dbReference type="CDD" id="cd02440">
    <property type="entry name" value="AdoMet_MTases"/>
    <property type="match status" value="1"/>
</dbReference>
<dbReference type="Pfam" id="PF13847">
    <property type="entry name" value="Methyltransf_31"/>
    <property type="match status" value="1"/>
</dbReference>
<keyword evidence="2" id="KW-0830">Ubiquinone</keyword>
<dbReference type="InterPro" id="IPR050508">
    <property type="entry name" value="Methyltransf_Superfamily"/>
</dbReference>
<dbReference type="InterPro" id="IPR025714">
    <property type="entry name" value="Methyltranfer_dom"/>
</dbReference>
<dbReference type="Gene3D" id="3.40.50.150">
    <property type="entry name" value="Vaccinia Virus protein VP39"/>
    <property type="match status" value="1"/>
</dbReference>
<sequence>MRVTKDLIKNSYNREGTILSYIDAIEKIGLWESEKKIINKYIKKDDKILDIGCGTGRTTFGLFKSGFKSIKGLDLSENFISYAKDLAKLNNFDIEFIVGDVCKLPYVDKSFNSAIFSFNGLMQIPGRKNRVEAMKEIRRVLKENGIFIFTTHDRNIETEYKEFWKKEKTKWDQGKQDPCLIEFGDLIIKEKESSTYIHIPTREEILQDITDSGFIHIEDCYRLELANENIEVRAFSTECRFWVVER</sequence>
<feature type="domain" description="Methyltransferase" evidence="1">
    <location>
        <begin position="42"/>
        <end position="172"/>
    </location>
</feature>
<evidence type="ECO:0000313" key="2">
    <source>
        <dbReference type="EMBL" id="KNF09255.1"/>
    </source>
</evidence>
<dbReference type="Proteomes" id="UP000037267">
    <property type="component" value="Unassembled WGS sequence"/>
</dbReference>
<dbReference type="PANTHER" id="PTHR42912">
    <property type="entry name" value="METHYLTRANSFERASE"/>
    <property type="match status" value="1"/>
</dbReference>
<dbReference type="RefSeq" id="WP_200898471.1">
    <property type="nucleotide sequence ID" value="NZ_LGSS01000003.1"/>
</dbReference>
<evidence type="ECO:0000313" key="3">
    <source>
        <dbReference type="Proteomes" id="UP000037267"/>
    </source>
</evidence>
<dbReference type="EMBL" id="LGSS01000003">
    <property type="protein sequence ID" value="KNF09255.1"/>
    <property type="molecule type" value="Genomic_DNA"/>
</dbReference>
<comment type="caution">
    <text evidence="2">The sequence shown here is derived from an EMBL/GenBank/DDBJ whole genome shotgun (WGS) entry which is preliminary data.</text>
</comment>